<evidence type="ECO:0000313" key="2">
    <source>
        <dbReference type="Proteomes" id="UP000800094"/>
    </source>
</evidence>
<dbReference type="Proteomes" id="UP000800094">
    <property type="component" value="Unassembled WGS sequence"/>
</dbReference>
<dbReference type="Pfam" id="PF26146">
    <property type="entry name" value="PI-PLC_X"/>
    <property type="match status" value="1"/>
</dbReference>
<keyword evidence="2" id="KW-1185">Reference proteome</keyword>
<reference evidence="1" key="1">
    <citation type="journal article" date="2020" name="Stud. Mycol.">
        <title>101 Dothideomycetes genomes: a test case for predicting lifestyles and emergence of pathogens.</title>
        <authorList>
            <person name="Haridas S."/>
            <person name="Albert R."/>
            <person name="Binder M."/>
            <person name="Bloem J."/>
            <person name="Labutti K."/>
            <person name="Salamov A."/>
            <person name="Andreopoulos B."/>
            <person name="Baker S."/>
            <person name="Barry K."/>
            <person name="Bills G."/>
            <person name="Bluhm B."/>
            <person name="Cannon C."/>
            <person name="Castanera R."/>
            <person name="Culley D."/>
            <person name="Daum C."/>
            <person name="Ezra D."/>
            <person name="Gonzalez J."/>
            <person name="Henrissat B."/>
            <person name="Kuo A."/>
            <person name="Liang C."/>
            <person name="Lipzen A."/>
            <person name="Lutzoni F."/>
            <person name="Magnuson J."/>
            <person name="Mondo S."/>
            <person name="Nolan M."/>
            <person name="Ohm R."/>
            <person name="Pangilinan J."/>
            <person name="Park H.-J."/>
            <person name="Ramirez L."/>
            <person name="Alfaro M."/>
            <person name="Sun H."/>
            <person name="Tritt A."/>
            <person name="Yoshinaga Y."/>
            <person name="Zwiers L.-H."/>
            <person name="Turgeon B."/>
            <person name="Goodwin S."/>
            <person name="Spatafora J."/>
            <person name="Crous P."/>
            <person name="Grigoriev I."/>
        </authorList>
    </citation>
    <scope>NUCLEOTIDE SEQUENCE</scope>
    <source>
        <strain evidence="1">CBS 122368</strain>
    </source>
</reference>
<dbReference type="GO" id="GO:0006629">
    <property type="term" value="P:lipid metabolic process"/>
    <property type="evidence" value="ECO:0007669"/>
    <property type="project" value="InterPro"/>
</dbReference>
<organism evidence="1 2">
    <name type="scientific">Trematosphaeria pertusa</name>
    <dbReference type="NCBI Taxonomy" id="390896"/>
    <lineage>
        <taxon>Eukaryota</taxon>
        <taxon>Fungi</taxon>
        <taxon>Dikarya</taxon>
        <taxon>Ascomycota</taxon>
        <taxon>Pezizomycotina</taxon>
        <taxon>Dothideomycetes</taxon>
        <taxon>Pleosporomycetidae</taxon>
        <taxon>Pleosporales</taxon>
        <taxon>Massarineae</taxon>
        <taxon>Trematosphaeriaceae</taxon>
        <taxon>Trematosphaeria</taxon>
    </lineage>
</organism>
<dbReference type="RefSeq" id="XP_033677650.1">
    <property type="nucleotide sequence ID" value="XM_033834526.1"/>
</dbReference>
<dbReference type="GeneID" id="54587856"/>
<dbReference type="AlphaFoldDB" id="A0A6A6HX38"/>
<name>A0A6A6HX38_9PLEO</name>
<accession>A0A6A6HX38</accession>
<proteinExistence type="predicted"/>
<gene>
    <name evidence="1" type="ORF">BU26DRAFT_582422</name>
</gene>
<evidence type="ECO:0008006" key="3">
    <source>
        <dbReference type="Google" id="ProtNLM"/>
    </source>
</evidence>
<dbReference type="Gene3D" id="3.20.20.190">
    <property type="entry name" value="Phosphatidylinositol (PI) phosphodiesterase"/>
    <property type="match status" value="1"/>
</dbReference>
<dbReference type="SUPFAM" id="SSF51695">
    <property type="entry name" value="PLC-like phosphodiesterases"/>
    <property type="match status" value="1"/>
</dbReference>
<dbReference type="PANTHER" id="PTHR13593:SF80">
    <property type="entry name" value="PLC-LIKE PHOSPHODIESTERASE"/>
    <property type="match status" value="1"/>
</dbReference>
<dbReference type="EMBL" id="ML987207">
    <property type="protein sequence ID" value="KAF2242646.1"/>
    <property type="molecule type" value="Genomic_DNA"/>
</dbReference>
<dbReference type="InterPro" id="IPR051057">
    <property type="entry name" value="PI-PLC_domain"/>
</dbReference>
<dbReference type="OrthoDB" id="7984201at2759"/>
<sequence length="405" mass="45153">MFFDESSGFDIIFGFALPRGTEPLRKITFRRLRNTCLKMKLLRLSVFFSTVFAAERACNNSPGLCSKSYDQITHLGAHDSPFLRDASTGFSSFGNQFFDSITQLDAGARLLSTQVHVASNPNTKARELHLCHTVCELFDMGKLSDWLYQIRLWMDANPSEVVTLLLVNADGIDARELEGEYAKADIAHYGYVPPDIHKPPPQSNETSQTWPTLGEMVDKGERLVSFVNPLKSDQENAPYLLNEFDFLWENAYDVTDSTQFACTPDRPANKTIAEMRDSGRLFMMNHLLYWQQAFGIQVPDIRTVNETNSWNTGPGALGTHMVDCGNEVTRQPTFVLVDFFNVGPAIDTVDIFNKVENPVGRRSVTEEVVPGGAGIKQLNAAGRQAQGSWFALAVVTFAATTWLLA</sequence>
<dbReference type="PANTHER" id="PTHR13593">
    <property type="match status" value="1"/>
</dbReference>
<evidence type="ECO:0000313" key="1">
    <source>
        <dbReference type="EMBL" id="KAF2242646.1"/>
    </source>
</evidence>
<protein>
    <recommendedName>
        <fullName evidence="3">PLC-like phosphodiesterase</fullName>
    </recommendedName>
</protein>
<dbReference type="InterPro" id="IPR017946">
    <property type="entry name" value="PLC-like_Pdiesterase_TIM-brl"/>
</dbReference>
<dbReference type="GO" id="GO:0008081">
    <property type="term" value="F:phosphoric diester hydrolase activity"/>
    <property type="evidence" value="ECO:0007669"/>
    <property type="project" value="InterPro"/>
</dbReference>